<feature type="transmembrane region" description="Helical" evidence="1">
    <location>
        <begin position="78"/>
        <end position="102"/>
    </location>
</feature>
<evidence type="ECO:0000313" key="2">
    <source>
        <dbReference type="RefSeq" id="XP_016453966.1"/>
    </source>
</evidence>
<proteinExistence type="predicted"/>
<evidence type="ECO:0000256" key="1">
    <source>
        <dbReference type="SAM" id="Phobius"/>
    </source>
</evidence>
<reference evidence="2" key="1">
    <citation type="submission" date="2025-08" db="UniProtKB">
        <authorList>
            <consortium name="RefSeq"/>
        </authorList>
    </citation>
    <scope>IDENTIFICATION</scope>
</reference>
<dbReference type="AlphaFoldDB" id="A0A1S3YNW7"/>
<dbReference type="OrthoDB" id="10285600at2759"/>
<keyword evidence="1" id="KW-0812">Transmembrane</keyword>
<feature type="transmembrane region" description="Helical" evidence="1">
    <location>
        <begin position="114"/>
        <end position="139"/>
    </location>
</feature>
<protein>
    <submittedName>
        <fullName evidence="2">Uncharacterized protein isoform X1</fullName>
    </submittedName>
</protein>
<keyword evidence="1" id="KW-1133">Transmembrane helix</keyword>
<sequence>MNLSDFSYKDGVQDASTTWSNQLNTIKDAGYEKMNCVVGRDDSKAGANGIPRDKEEHWRLKKSNTEDLWVLEHVYKDAFYPLFSNFILLSFILASILSFYLLKEKSEIPPFFHFPLLVFSNLFLDGLCLNHVLSSLLFINKKLCCCN</sequence>
<dbReference type="RefSeq" id="XP_016453966.1">
    <property type="nucleotide sequence ID" value="XM_016598480.1"/>
</dbReference>
<organism evidence="2">
    <name type="scientific">Nicotiana tabacum</name>
    <name type="common">Common tobacco</name>
    <dbReference type="NCBI Taxonomy" id="4097"/>
    <lineage>
        <taxon>Eukaryota</taxon>
        <taxon>Viridiplantae</taxon>
        <taxon>Streptophyta</taxon>
        <taxon>Embryophyta</taxon>
        <taxon>Tracheophyta</taxon>
        <taxon>Spermatophyta</taxon>
        <taxon>Magnoliopsida</taxon>
        <taxon>eudicotyledons</taxon>
        <taxon>Gunneridae</taxon>
        <taxon>Pentapetalae</taxon>
        <taxon>asterids</taxon>
        <taxon>lamiids</taxon>
        <taxon>Solanales</taxon>
        <taxon>Solanaceae</taxon>
        <taxon>Nicotianoideae</taxon>
        <taxon>Nicotianeae</taxon>
        <taxon>Nicotiana</taxon>
    </lineage>
</organism>
<accession>A0A1S3YNW7</accession>
<gene>
    <name evidence="2" type="primary">LOC107778260</name>
</gene>
<keyword evidence="1" id="KW-0472">Membrane</keyword>
<dbReference type="PaxDb" id="4097-A0A1S3YNW7"/>
<name>A0A1S3YNW7_TOBAC</name>
<dbReference type="KEGG" id="nta:107778260"/>